<gene>
    <name evidence="5" type="ORF">LAZ67_23000925</name>
</gene>
<keyword evidence="6" id="KW-1185">Reference proteome</keyword>
<name>A0ABY6LV44_9ARAC</name>
<dbReference type="Proteomes" id="UP001235939">
    <property type="component" value="Chromosome 23"/>
</dbReference>
<dbReference type="EMBL" id="CP092885">
    <property type="protein sequence ID" value="UYV83415.1"/>
    <property type="molecule type" value="Genomic_DNA"/>
</dbReference>
<evidence type="ECO:0000313" key="5">
    <source>
        <dbReference type="EMBL" id="UYV83415.1"/>
    </source>
</evidence>
<dbReference type="SUPFAM" id="SSF53901">
    <property type="entry name" value="Thiolase-like"/>
    <property type="match status" value="1"/>
</dbReference>
<evidence type="ECO:0000313" key="6">
    <source>
        <dbReference type="Proteomes" id="UP001235939"/>
    </source>
</evidence>
<sequence>MKAIPKTDYERCFADWKKRCLKCIAANGDYFEGGNLNLTSVCVVQLLSRQPSIQKSDIAMWEINEAFSVAALANMKLLDLKAENVNIHGGAVSLGHPLGVLQDVRGEAGEPSGPPSLQRSVRPGGHLQWRRRSLCHPHPEAVSSLIH</sequence>
<comment type="similarity">
    <text evidence="1">Belongs to the thiolase-like superfamily. Thiolase family.</text>
</comment>
<dbReference type="Pfam" id="PF02803">
    <property type="entry name" value="Thiolase_C"/>
    <property type="match status" value="1"/>
</dbReference>
<dbReference type="Gene3D" id="3.40.47.10">
    <property type="match status" value="1"/>
</dbReference>
<evidence type="ECO:0000259" key="4">
    <source>
        <dbReference type="Pfam" id="PF02803"/>
    </source>
</evidence>
<protein>
    <submittedName>
        <fullName evidence="5">ACAT1</fullName>
    </submittedName>
</protein>
<evidence type="ECO:0000256" key="2">
    <source>
        <dbReference type="ARBA" id="ARBA00022679"/>
    </source>
</evidence>
<reference evidence="5 6" key="1">
    <citation type="submission" date="2022-03" db="EMBL/GenBank/DDBJ databases">
        <title>A chromosomal length assembly of Cordylochernes scorpioides.</title>
        <authorList>
            <person name="Zeh D."/>
            <person name="Zeh J."/>
        </authorList>
    </citation>
    <scope>NUCLEOTIDE SEQUENCE [LARGE SCALE GENOMIC DNA]</scope>
    <source>
        <strain evidence="5">IN4F17</strain>
        <tissue evidence="5">Whole Body</tissue>
    </source>
</reference>
<evidence type="ECO:0000256" key="1">
    <source>
        <dbReference type="ARBA" id="ARBA00010982"/>
    </source>
</evidence>
<organism evidence="5 6">
    <name type="scientific">Cordylochernes scorpioides</name>
    <dbReference type="NCBI Taxonomy" id="51811"/>
    <lineage>
        <taxon>Eukaryota</taxon>
        <taxon>Metazoa</taxon>
        <taxon>Ecdysozoa</taxon>
        <taxon>Arthropoda</taxon>
        <taxon>Chelicerata</taxon>
        <taxon>Arachnida</taxon>
        <taxon>Pseudoscorpiones</taxon>
        <taxon>Cheliferoidea</taxon>
        <taxon>Chernetidae</taxon>
        <taxon>Cordylochernes</taxon>
    </lineage>
</organism>
<evidence type="ECO:0000256" key="3">
    <source>
        <dbReference type="ARBA" id="ARBA00023315"/>
    </source>
</evidence>
<keyword evidence="3" id="KW-0012">Acyltransferase</keyword>
<keyword evidence="2" id="KW-0808">Transferase</keyword>
<accession>A0ABY6LV44</accession>
<proteinExistence type="inferred from homology"/>
<dbReference type="PANTHER" id="PTHR18919">
    <property type="entry name" value="ACETYL-COA C-ACYLTRANSFERASE"/>
    <property type="match status" value="1"/>
</dbReference>
<dbReference type="PANTHER" id="PTHR18919:SF156">
    <property type="entry name" value="ACETYL-COA ACETYLTRANSFERASE, MITOCHONDRIAL"/>
    <property type="match status" value="1"/>
</dbReference>
<feature type="domain" description="Thiolase C-terminal" evidence="4">
    <location>
        <begin position="41"/>
        <end position="100"/>
    </location>
</feature>
<dbReference type="InterPro" id="IPR020617">
    <property type="entry name" value="Thiolase_C"/>
</dbReference>
<dbReference type="InterPro" id="IPR016039">
    <property type="entry name" value="Thiolase-like"/>
</dbReference>